<keyword evidence="3" id="KW-1185">Reference proteome</keyword>
<feature type="compositionally biased region" description="Polar residues" evidence="1">
    <location>
        <begin position="238"/>
        <end position="251"/>
    </location>
</feature>
<dbReference type="GO" id="GO:0034599">
    <property type="term" value="P:cellular response to oxidative stress"/>
    <property type="evidence" value="ECO:0007669"/>
    <property type="project" value="InterPro"/>
</dbReference>
<proteinExistence type="predicted"/>
<evidence type="ECO:0000313" key="3">
    <source>
        <dbReference type="Proteomes" id="UP000054342"/>
    </source>
</evidence>
<feature type="region of interest" description="Disordered" evidence="1">
    <location>
        <begin position="223"/>
        <end position="276"/>
    </location>
</feature>
<protein>
    <recommendedName>
        <fullName evidence="4">DUF1760-domain-containing protein</fullName>
    </recommendedName>
</protein>
<dbReference type="AlphaFoldDB" id="A0A0D2DDY3"/>
<evidence type="ECO:0000313" key="2">
    <source>
        <dbReference type="EMBL" id="KIW60492.1"/>
    </source>
</evidence>
<dbReference type="HOGENOM" id="CLU_011932_0_0_1"/>
<dbReference type="InterPro" id="IPR013877">
    <property type="entry name" value="YAP-bd/ALF4/Glomulin"/>
</dbReference>
<accession>A0A0D2DDY3</accession>
<evidence type="ECO:0008006" key="4">
    <source>
        <dbReference type="Google" id="ProtNLM"/>
    </source>
</evidence>
<dbReference type="GO" id="GO:0005737">
    <property type="term" value="C:cytoplasm"/>
    <property type="evidence" value="ECO:0007669"/>
    <property type="project" value="TreeGrafter"/>
</dbReference>
<evidence type="ECO:0000256" key="1">
    <source>
        <dbReference type="SAM" id="MobiDB-lite"/>
    </source>
</evidence>
<feature type="region of interest" description="Disordered" evidence="1">
    <location>
        <begin position="374"/>
        <end position="395"/>
    </location>
</feature>
<feature type="region of interest" description="Disordered" evidence="1">
    <location>
        <begin position="141"/>
        <end position="160"/>
    </location>
</feature>
<feature type="compositionally biased region" description="Acidic residues" evidence="1">
    <location>
        <begin position="374"/>
        <end position="388"/>
    </location>
</feature>
<dbReference type="STRING" id="348802.A0A0D2DDY3"/>
<organism evidence="2 3">
    <name type="scientific">Exophiala xenobiotica</name>
    <dbReference type="NCBI Taxonomy" id="348802"/>
    <lineage>
        <taxon>Eukaryota</taxon>
        <taxon>Fungi</taxon>
        <taxon>Dikarya</taxon>
        <taxon>Ascomycota</taxon>
        <taxon>Pezizomycotina</taxon>
        <taxon>Eurotiomycetes</taxon>
        <taxon>Chaetothyriomycetidae</taxon>
        <taxon>Chaetothyriales</taxon>
        <taxon>Herpotrichiellaceae</taxon>
        <taxon>Exophiala</taxon>
    </lineage>
</organism>
<name>A0A0D2DDY3_9EURO</name>
<sequence>MADQSSQEDPLVAALPPATDYMTYLTLLEYQLTPQNLPTLSRLLSEDDGKLVEEIGWDLLRLVLPMLSHAPDEANQCLEFIARKGNPREVVVRVAEELEKLGDRVEDEDFDQEADDDEMRTFAGEAPHVHLGAMKLDGMPQAKQSVETGPADSDVDQKPPSSLKELKLRALFNMLGALHPRIKTQYPSRFLATSLPAALGAYRQIPISAATTTAFLTMLETLSGKTRPPLPPRAGSAAVTTRTSGGQTQGVTPAPAPLPDPEAKAEEEETGGKVPSGEEKAIIFRLLNAVMLEVLDEYLSSLTSSEHPSMSWTARLRETFEPQRVLSGRSTETQLWQETEDLKQRDALLARFHKLAMEMNINASQEIQKLVADEDNVENPDEPEEEASEYPISPSQIPFPRNGVIFLHAFTTFSDPLDAPLALSTSDLTKLIAHGFPLSATPTIPSPVVQDSLLSLLYRHAIPHSEPNPNPHPPPSAAKFLLLISTLTQLFTTTPWASLRDSSHYIASKLLHAYPDADVRLQIITQTLRGDTLSTNWAETFEEDPATEPGIDEETGLTRSTSALQPHPIPLAPLQQLGALKAVGVDWLKDEFATSIKDKASGLGLGLDPAILLASTTGSDSPAPLVDLLFPADLATLSLSDSDSSNDQSQNTLWSFLLDIPFFISGLNLLCVILPHLQSALDLNIRAAKHVAALSESSNFLFALLQHGTSTSTSQGNPADDNNNNNKGFLEECRADIFALEDACARATAALERTTEAA</sequence>
<dbReference type="Pfam" id="PF08568">
    <property type="entry name" value="Kinetochor_Ybp2"/>
    <property type="match status" value="1"/>
</dbReference>
<reference evidence="2 3" key="1">
    <citation type="submission" date="2015-01" db="EMBL/GenBank/DDBJ databases">
        <title>The Genome Sequence of Exophiala xenobiotica CBS118157.</title>
        <authorList>
            <consortium name="The Broad Institute Genomics Platform"/>
            <person name="Cuomo C."/>
            <person name="de Hoog S."/>
            <person name="Gorbushina A."/>
            <person name="Stielow B."/>
            <person name="Teixiera M."/>
            <person name="Abouelleil A."/>
            <person name="Chapman S.B."/>
            <person name="Priest M."/>
            <person name="Young S.K."/>
            <person name="Wortman J."/>
            <person name="Nusbaum C."/>
            <person name="Birren B."/>
        </authorList>
    </citation>
    <scope>NUCLEOTIDE SEQUENCE [LARGE SCALE GENOMIC DNA]</scope>
    <source>
        <strain evidence="2 3">CBS 118157</strain>
    </source>
</reference>
<dbReference type="RefSeq" id="XP_013321076.1">
    <property type="nucleotide sequence ID" value="XM_013465622.1"/>
</dbReference>
<dbReference type="Proteomes" id="UP000054342">
    <property type="component" value="Unassembled WGS sequence"/>
</dbReference>
<gene>
    <name evidence="2" type="ORF">PV05_00706</name>
</gene>
<dbReference type="OrthoDB" id="5396786at2759"/>
<dbReference type="PANTHER" id="PTHR28020:SF1">
    <property type="entry name" value="YAP1-BINDING PROTEIN 1-RELATED"/>
    <property type="match status" value="1"/>
</dbReference>
<dbReference type="GeneID" id="25322614"/>
<dbReference type="InterPro" id="IPR040347">
    <property type="entry name" value="YBP1/2"/>
</dbReference>
<dbReference type="EMBL" id="KN847317">
    <property type="protein sequence ID" value="KIW60492.1"/>
    <property type="molecule type" value="Genomic_DNA"/>
</dbReference>
<dbReference type="PANTHER" id="PTHR28020">
    <property type="entry name" value="YAP1-BINDING PROTEIN 1-RELATED"/>
    <property type="match status" value="1"/>
</dbReference>